<dbReference type="Gene3D" id="3.30.160.60">
    <property type="entry name" value="Classic Zinc Finger"/>
    <property type="match status" value="2"/>
</dbReference>
<feature type="non-terminal residue" evidence="3">
    <location>
        <position position="904"/>
    </location>
</feature>
<dbReference type="SMART" id="SM00451">
    <property type="entry name" value="ZnF_U1"/>
    <property type="match status" value="3"/>
</dbReference>
<feature type="compositionally biased region" description="Polar residues" evidence="1">
    <location>
        <begin position="200"/>
        <end position="214"/>
    </location>
</feature>
<proteinExistence type="predicted"/>
<sequence>MTTAEMEYQTVKTSVWWDIENCEVPRGWDAHAIAQNIGSALLKKKYSGPVSICACGDTNLIPEGVKQALSSTGVGLNHFWDHSAIQKIELGVKDASDKKILVDMLLWAKDNAAPANLMLISGDRDFSYALHQLRMRRYNILLAQPPQASVPLVAAAKDVWLWTSLASGGPPLTSAESFDLLNNVRCQVSNNEVSKLPVSEQGQSSKPMDSNSGAKDTKDHKTRENHIPTGLTQESWSSEVQNGRGASGVSSVACDSFAHLSDKRPQAAFVDSNRAQASVSVRPIQEPELVECNVCQIICSIVLPKEVLEKEKKKVSEGAKPNADHVVSQSQIVFDSHLRGKKHASMLSQPEALIDSKPQEKGVCQGQSSKPMDSNSDAKDNKTRENYVPRGLPQETRRSMFQNGRGASGESVTACRISNVVCDSFAHLSDKRPVSQAAFVDSHRAQASASVKPIQEAELVECKVSQIICSSKDTHKKHTYRKRHQNNLELQSGKPKNIVEPVVLPKEVLEKEKKTVSERAKPNADHVVSQSQIVFDSHLRGKKHASMLSQPEALIDYSKKPQKKGVWQKYLPKETVVSQKEQLKETIAEPEPNICNAMCQSQIVFDSHLRGLKHATMLSQSEALVDSKKLQEKVVEEMDQPRETIPEPKPNTDHVFDSYLSGQQHAAMMSQSKLDHALIDSKKLQEKSAREKDQTRETIAEPKPKAEHVCRLCNVACHSQIVFDSHLRGKKHVAMLSQSEGLIVSKMLQEKGVEEKDQPREKIAELQLQSQNAQENSKCLKKHVIMVNQSEALNNSRKFEEKVSQETVAENQSQSQNTQENTNFFEKKNEEFREIHGTSESSEKELFPSTKDRVETVNKQLPNGEFFFGDLRCDFDVPREARECFDGIVKPVNLFKGATEHSGK</sequence>
<dbReference type="AlphaFoldDB" id="A0A087G1C5"/>
<feature type="domain" description="U1-type" evidence="2">
    <location>
        <begin position="457"/>
        <end position="491"/>
    </location>
</feature>
<dbReference type="Gene3D" id="3.40.50.1010">
    <property type="entry name" value="5'-nuclease"/>
    <property type="match status" value="1"/>
</dbReference>
<evidence type="ECO:0000313" key="3">
    <source>
        <dbReference type="EMBL" id="KFK23677.1"/>
    </source>
</evidence>
<name>A0A087G1C5_ARAAL</name>
<protein>
    <recommendedName>
        <fullName evidence="2">U1-type domain-containing protein</fullName>
    </recommendedName>
</protein>
<feature type="domain" description="U1-type" evidence="2">
    <location>
        <begin position="594"/>
        <end position="621"/>
    </location>
</feature>
<dbReference type="OrthoDB" id="549353at2759"/>
<accession>A0A087G1C5</accession>
<feature type="region of interest" description="Disordered" evidence="1">
    <location>
        <begin position="351"/>
        <end position="395"/>
    </location>
</feature>
<feature type="region of interest" description="Disordered" evidence="1">
    <location>
        <begin position="192"/>
        <end position="242"/>
    </location>
</feature>
<dbReference type="GO" id="GO:0010468">
    <property type="term" value="P:regulation of gene expression"/>
    <property type="evidence" value="ECO:0007669"/>
    <property type="project" value="InterPro"/>
</dbReference>
<dbReference type="GO" id="GO:0003676">
    <property type="term" value="F:nucleic acid binding"/>
    <property type="evidence" value="ECO:0007669"/>
    <property type="project" value="InterPro"/>
</dbReference>
<keyword evidence="4" id="KW-1185">Reference proteome</keyword>
<dbReference type="InterPro" id="IPR036236">
    <property type="entry name" value="Znf_C2H2_sf"/>
</dbReference>
<evidence type="ECO:0000256" key="1">
    <source>
        <dbReference type="SAM" id="MobiDB-lite"/>
    </source>
</evidence>
<dbReference type="SUPFAM" id="SSF57667">
    <property type="entry name" value="beta-beta-alpha zinc fingers"/>
    <property type="match status" value="1"/>
</dbReference>
<reference evidence="4" key="1">
    <citation type="journal article" date="2015" name="Nat. Plants">
        <title>Genome expansion of Arabis alpina linked with retrotransposition and reduced symmetric DNA methylation.</title>
        <authorList>
            <person name="Willing E.M."/>
            <person name="Rawat V."/>
            <person name="Mandakova T."/>
            <person name="Maumus F."/>
            <person name="James G.V."/>
            <person name="Nordstroem K.J."/>
            <person name="Becker C."/>
            <person name="Warthmann N."/>
            <person name="Chica C."/>
            <person name="Szarzynska B."/>
            <person name="Zytnicki M."/>
            <person name="Albani M.C."/>
            <person name="Kiefer C."/>
            <person name="Bergonzi S."/>
            <person name="Castaings L."/>
            <person name="Mateos J.L."/>
            <person name="Berns M.C."/>
            <person name="Bujdoso N."/>
            <person name="Piofczyk T."/>
            <person name="de Lorenzo L."/>
            <person name="Barrero-Sicilia C."/>
            <person name="Mateos I."/>
            <person name="Piednoel M."/>
            <person name="Hagmann J."/>
            <person name="Chen-Min-Tao R."/>
            <person name="Iglesias-Fernandez R."/>
            <person name="Schuster S.C."/>
            <person name="Alonso-Blanco C."/>
            <person name="Roudier F."/>
            <person name="Carbonero P."/>
            <person name="Paz-Ares J."/>
            <person name="Davis S.J."/>
            <person name="Pecinka A."/>
            <person name="Quesneville H."/>
            <person name="Colot V."/>
            <person name="Lysak M.A."/>
            <person name="Weigel D."/>
            <person name="Coupland G."/>
            <person name="Schneeberger K."/>
        </authorList>
    </citation>
    <scope>NUCLEOTIDE SEQUENCE [LARGE SCALE GENOMIC DNA]</scope>
    <source>
        <strain evidence="4">cv. Pajares</strain>
    </source>
</reference>
<evidence type="ECO:0000259" key="2">
    <source>
        <dbReference type="SMART" id="SM00451"/>
    </source>
</evidence>
<organism evidence="3 4">
    <name type="scientific">Arabis alpina</name>
    <name type="common">Alpine rock-cress</name>
    <dbReference type="NCBI Taxonomy" id="50452"/>
    <lineage>
        <taxon>Eukaryota</taxon>
        <taxon>Viridiplantae</taxon>
        <taxon>Streptophyta</taxon>
        <taxon>Embryophyta</taxon>
        <taxon>Tracheophyta</taxon>
        <taxon>Spermatophyta</taxon>
        <taxon>Magnoliopsida</taxon>
        <taxon>eudicotyledons</taxon>
        <taxon>Gunneridae</taxon>
        <taxon>Pentapetalae</taxon>
        <taxon>rosids</taxon>
        <taxon>malvids</taxon>
        <taxon>Brassicales</taxon>
        <taxon>Brassicaceae</taxon>
        <taxon>Arabideae</taxon>
        <taxon>Arabis</taxon>
    </lineage>
</organism>
<feature type="compositionally biased region" description="Polar residues" evidence="1">
    <location>
        <begin position="365"/>
        <end position="375"/>
    </location>
</feature>
<dbReference type="InterPro" id="IPR024768">
    <property type="entry name" value="Marf1"/>
</dbReference>
<gene>
    <name evidence="3" type="ORF">AALP_AAs71350U000100</name>
</gene>
<dbReference type="Pfam" id="PF01936">
    <property type="entry name" value="NYN"/>
    <property type="match status" value="1"/>
</dbReference>
<dbReference type="EMBL" id="KL976604">
    <property type="protein sequence ID" value="KFK23677.1"/>
    <property type="molecule type" value="Genomic_DNA"/>
</dbReference>
<feature type="domain" description="U1-type" evidence="2">
    <location>
        <begin position="705"/>
        <end position="739"/>
    </location>
</feature>
<dbReference type="GO" id="GO:0004540">
    <property type="term" value="F:RNA nuclease activity"/>
    <property type="evidence" value="ECO:0007669"/>
    <property type="project" value="InterPro"/>
</dbReference>
<dbReference type="PANTHER" id="PTHR14379:SF3">
    <property type="entry name" value="MEIOSIS REGULATOR AND MRNA STABILITY FACTOR 1"/>
    <property type="match status" value="1"/>
</dbReference>
<dbReference type="Gramene" id="KFK23677">
    <property type="protein sequence ID" value="KFK23677"/>
    <property type="gene ID" value="AALP_AAs71350U000100"/>
</dbReference>
<feature type="compositionally biased region" description="Polar residues" evidence="1">
    <location>
        <begin position="230"/>
        <end position="241"/>
    </location>
</feature>
<dbReference type="InterPro" id="IPR013087">
    <property type="entry name" value="Znf_C2H2_type"/>
</dbReference>
<dbReference type="Proteomes" id="UP000029120">
    <property type="component" value="Unassembled WGS sequence"/>
</dbReference>
<dbReference type="Pfam" id="PF12874">
    <property type="entry name" value="zf-met"/>
    <property type="match status" value="4"/>
</dbReference>
<dbReference type="CDD" id="cd10910">
    <property type="entry name" value="PIN_limkain_b1_N_like"/>
    <property type="match status" value="1"/>
</dbReference>
<dbReference type="InterPro" id="IPR021139">
    <property type="entry name" value="NYN"/>
</dbReference>
<feature type="compositionally biased region" description="Basic and acidic residues" evidence="1">
    <location>
        <begin position="215"/>
        <end position="226"/>
    </location>
</feature>
<dbReference type="GO" id="GO:0008270">
    <property type="term" value="F:zinc ion binding"/>
    <property type="evidence" value="ECO:0007669"/>
    <property type="project" value="InterPro"/>
</dbReference>
<dbReference type="eggNOG" id="ENOG502QWNR">
    <property type="taxonomic scope" value="Eukaryota"/>
</dbReference>
<dbReference type="PANTHER" id="PTHR14379">
    <property type="entry name" value="LIMKAIN B LKAP"/>
    <property type="match status" value="1"/>
</dbReference>
<dbReference type="GO" id="GO:0005777">
    <property type="term" value="C:peroxisome"/>
    <property type="evidence" value="ECO:0007669"/>
    <property type="project" value="InterPro"/>
</dbReference>
<evidence type="ECO:0000313" key="4">
    <source>
        <dbReference type="Proteomes" id="UP000029120"/>
    </source>
</evidence>
<dbReference type="InterPro" id="IPR003604">
    <property type="entry name" value="Matrin/U1-like-C_Znf_C2H2"/>
</dbReference>
<feature type="compositionally biased region" description="Basic and acidic residues" evidence="1">
    <location>
        <begin position="376"/>
        <end position="387"/>
    </location>
</feature>